<reference evidence="2" key="1">
    <citation type="journal article" date="2011" name="J. Bacteriol.">
        <title>Genome Sequence of an Erwinia amylovora Strain with Pathogenicity Restricted to Rubus Plants.</title>
        <authorList>
            <person name="Powney R."/>
            <person name="Smits T.H."/>
            <person name="Sawbridge T."/>
            <person name="Frey B."/>
            <person name="Blom J."/>
            <person name="Frey J.E."/>
            <person name="Plummer K.M."/>
            <person name="Beer S.V."/>
            <person name="Luck J."/>
            <person name="Duffy B."/>
            <person name="Rodoni B."/>
        </authorList>
    </citation>
    <scope>NUCLEOTIDE SEQUENCE</scope>
    <source>
        <strain evidence="2">ATCC BAA-2158</strain>
    </source>
</reference>
<protein>
    <submittedName>
        <fullName evidence="2">Uncharacterized protein</fullName>
    </submittedName>
</protein>
<keyword evidence="1" id="KW-1133">Transmembrane helix</keyword>
<feature type="transmembrane region" description="Helical" evidence="1">
    <location>
        <begin position="36"/>
        <end position="52"/>
    </location>
</feature>
<dbReference type="EMBL" id="FR719190">
    <property type="protein sequence ID" value="CBX80039.1"/>
    <property type="molecule type" value="Genomic_DNA"/>
</dbReference>
<accession>E5B3I6</accession>
<sequence length="53" mass="6178">MYLISRFHFNLLLHAAHHRCRFTGRTFPVTEHNNTHYLYAITIAIAIAIAIAR</sequence>
<proteinExistence type="predicted"/>
<organism evidence="2">
    <name type="scientific">Erwinia amylovora ATCC BAA-2158</name>
    <dbReference type="NCBI Taxonomy" id="889211"/>
    <lineage>
        <taxon>Bacteria</taxon>
        <taxon>Pseudomonadati</taxon>
        <taxon>Pseudomonadota</taxon>
        <taxon>Gammaproteobacteria</taxon>
        <taxon>Enterobacterales</taxon>
        <taxon>Erwiniaceae</taxon>
        <taxon>Erwinia</taxon>
    </lineage>
</organism>
<keyword evidence="1" id="KW-0812">Transmembrane</keyword>
<evidence type="ECO:0000256" key="1">
    <source>
        <dbReference type="SAM" id="Phobius"/>
    </source>
</evidence>
<name>E5B3I6_ERWAM</name>
<keyword evidence="1" id="KW-0472">Membrane</keyword>
<evidence type="ECO:0000313" key="2">
    <source>
        <dbReference type="EMBL" id="CBX80039.1"/>
    </source>
</evidence>
<gene>
    <name evidence="2" type="ORF">EAIL5_1219</name>
</gene>
<dbReference type="AlphaFoldDB" id="E5B3I6"/>